<dbReference type="GO" id="GO:0003677">
    <property type="term" value="F:DNA binding"/>
    <property type="evidence" value="ECO:0007669"/>
    <property type="project" value="InterPro"/>
</dbReference>
<dbReference type="Gene3D" id="3.40.50.2300">
    <property type="match status" value="1"/>
</dbReference>
<dbReference type="OrthoDB" id="2168082at2"/>
<keyword evidence="5" id="KW-1185">Reference proteome</keyword>
<dbReference type="InterPro" id="IPR007492">
    <property type="entry name" value="LytTR_DNA-bd_dom"/>
</dbReference>
<evidence type="ECO:0000259" key="3">
    <source>
        <dbReference type="PROSITE" id="PS50930"/>
    </source>
</evidence>
<feature type="domain" description="HTH LytTR-type" evidence="3">
    <location>
        <begin position="147"/>
        <end position="246"/>
    </location>
</feature>
<reference evidence="4 5" key="2">
    <citation type="journal article" date="2016" name="Int. J. Syst. Evol. Microbiol.">
        <title>Vitellibacter aquimaris sp. nov., a marine bacterium isolated from seawater.</title>
        <authorList>
            <person name="Thevarajoo S."/>
            <person name="Selvaratnam C."/>
            <person name="Goh K.M."/>
            <person name="Hong K.W."/>
            <person name="Chan X.Y."/>
            <person name="Chan K.G."/>
            <person name="Chong C.S."/>
        </authorList>
    </citation>
    <scope>NUCLEOTIDE SEQUENCE [LARGE SCALE GENOMIC DNA]</scope>
    <source>
        <strain evidence="4 5">D-24</strain>
    </source>
</reference>
<dbReference type="Pfam" id="PF00072">
    <property type="entry name" value="Response_reg"/>
    <property type="match status" value="1"/>
</dbReference>
<name>A0A137RMC1_9FLAO</name>
<dbReference type="STRING" id="1548749.LS48_02465"/>
<dbReference type="RefSeq" id="WP_062619608.1">
    <property type="nucleotide sequence ID" value="NZ_JRWG01000001.1"/>
</dbReference>
<evidence type="ECO:0000256" key="1">
    <source>
        <dbReference type="PROSITE-ProRule" id="PRU00169"/>
    </source>
</evidence>
<accession>A0A137RMC1</accession>
<dbReference type="SMART" id="SM00850">
    <property type="entry name" value="LytTR"/>
    <property type="match status" value="1"/>
</dbReference>
<dbReference type="Gene3D" id="2.40.50.1020">
    <property type="entry name" value="LytTr DNA-binding domain"/>
    <property type="match status" value="1"/>
</dbReference>
<dbReference type="AlphaFoldDB" id="A0A137RMC1"/>
<feature type="domain" description="Response regulatory" evidence="2">
    <location>
        <begin position="5"/>
        <end position="118"/>
    </location>
</feature>
<sequence length="246" mass="28192">MTTITAILIDDEFSALKGLQQKVEKFFPEISITATFQKPEDAIAYIKKDPPEILFLDIQMPRLNGFELLSELDGLDFQVIFVTAYNEYAVAALKKSAIGYILKPVDDDDLKHAITKAITTIREKQQLESSNKLIEVLTETISKRNKIIVPTEKGLSFIPQDEVLHLEGFQGYTKFHLSNNTELLSSYNLGKFEPSLGRIFFKCHKSHIVNLEKVRSFENEGYLVLENRNRVPISKTNRKAFLEMFR</sequence>
<comment type="caution">
    <text evidence="4">The sequence shown here is derived from an EMBL/GenBank/DDBJ whole genome shotgun (WGS) entry which is preliminary data.</text>
</comment>
<dbReference type="SMART" id="SM00448">
    <property type="entry name" value="REC"/>
    <property type="match status" value="1"/>
</dbReference>
<dbReference type="InterPro" id="IPR046947">
    <property type="entry name" value="LytR-like"/>
</dbReference>
<dbReference type="CDD" id="cd17536">
    <property type="entry name" value="REC_YesN-like"/>
    <property type="match status" value="1"/>
</dbReference>
<dbReference type="PROSITE" id="PS50930">
    <property type="entry name" value="HTH_LYTTR"/>
    <property type="match status" value="1"/>
</dbReference>
<dbReference type="PROSITE" id="PS50110">
    <property type="entry name" value="RESPONSE_REGULATORY"/>
    <property type="match status" value="1"/>
</dbReference>
<dbReference type="Pfam" id="PF04397">
    <property type="entry name" value="LytTR"/>
    <property type="match status" value="1"/>
</dbReference>
<dbReference type="GO" id="GO:0000156">
    <property type="term" value="F:phosphorelay response regulator activity"/>
    <property type="evidence" value="ECO:0007669"/>
    <property type="project" value="InterPro"/>
</dbReference>
<dbReference type="SUPFAM" id="SSF52172">
    <property type="entry name" value="CheY-like"/>
    <property type="match status" value="1"/>
</dbReference>
<dbReference type="EMBL" id="JRWG01000001">
    <property type="protein sequence ID" value="KXO01342.1"/>
    <property type="molecule type" value="Genomic_DNA"/>
</dbReference>
<feature type="modified residue" description="4-aspartylphosphate" evidence="1">
    <location>
        <position position="57"/>
    </location>
</feature>
<dbReference type="Proteomes" id="UP000070138">
    <property type="component" value="Unassembled WGS sequence"/>
</dbReference>
<proteinExistence type="predicted"/>
<reference evidence="5" key="1">
    <citation type="submission" date="2014-10" db="EMBL/GenBank/DDBJ databases">
        <title>Genome sequencing of Vitellibacter sp. D-24.</title>
        <authorList>
            <person name="Thevarajoo S."/>
            <person name="Selvaratnam C."/>
            <person name="Goh K.M."/>
            <person name="Chong C.S."/>
        </authorList>
    </citation>
    <scope>NUCLEOTIDE SEQUENCE [LARGE SCALE GENOMIC DNA]</scope>
    <source>
        <strain evidence="5">D-24</strain>
    </source>
</reference>
<dbReference type="PANTHER" id="PTHR37299:SF1">
    <property type="entry name" value="STAGE 0 SPORULATION PROTEIN A HOMOLOG"/>
    <property type="match status" value="1"/>
</dbReference>
<dbReference type="InterPro" id="IPR001789">
    <property type="entry name" value="Sig_transdc_resp-reg_receiver"/>
</dbReference>
<gene>
    <name evidence="4" type="ORF">LS48_02465</name>
</gene>
<keyword evidence="1" id="KW-0597">Phosphoprotein</keyword>
<protein>
    <submittedName>
        <fullName evidence="4">Histidine kinase</fullName>
    </submittedName>
</protein>
<keyword evidence="4" id="KW-0808">Transferase</keyword>
<keyword evidence="4" id="KW-0418">Kinase</keyword>
<evidence type="ECO:0000313" key="4">
    <source>
        <dbReference type="EMBL" id="KXO01342.1"/>
    </source>
</evidence>
<organism evidence="4 5">
    <name type="scientific">Aequorivita aquimaris</name>
    <dbReference type="NCBI Taxonomy" id="1548749"/>
    <lineage>
        <taxon>Bacteria</taxon>
        <taxon>Pseudomonadati</taxon>
        <taxon>Bacteroidota</taxon>
        <taxon>Flavobacteriia</taxon>
        <taxon>Flavobacteriales</taxon>
        <taxon>Flavobacteriaceae</taxon>
        <taxon>Aequorivita</taxon>
    </lineage>
</organism>
<evidence type="ECO:0000313" key="5">
    <source>
        <dbReference type="Proteomes" id="UP000070138"/>
    </source>
</evidence>
<dbReference type="PATRIC" id="fig|1548749.3.peg.528"/>
<dbReference type="GO" id="GO:0016301">
    <property type="term" value="F:kinase activity"/>
    <property type="evidence" value="ECO:0007669"/>
    <property type="project" value="UniProtKB-KW"/>
</dbReference>
<dbReference type="InterPro" id="IPR011006">
    <property type="entry name" value="CheY-like_superfamily"/>
</dbReference>
<evidence type="ECO:0000259" key="2">
    <source>
        <dbReference type="PROSITE" id="PS50110"/>
    </source>
</evidence>
<dbReference type="PANTHER" id="PTHR37299">
    <property type="entry name" value="TRANSCRIPTIONAL REGULATOR-RELATED"/>
    <property type="match status" value="1"/>
</dbReference>